<keyword evidence="8" id="KW-0804">Transcription</keyword>
<evidence type="ECO:0000256" key="6">
    <source>
        <dbReference type="ARBA" id="ARBA00023082"/>
    </source>
</evidence>
<evidence type="ECO:0000256" key="5">
    <source>
        <dbReference type="ARBA" id="ARBA00023015"/>
    </source>
</evidence>
<keyword evidence="4" id="KW-0548">Nucleotidyltransferase</keyword>
<dbReference type="KEGG" id="llu:AKJ09_09252"/>
<dbReference type="GO" id="GO:0016987">
    <property type="term" value="F:sigma factor activity"/>
    <property type="evidence" value="ECO:0007669"/>
    <property type="project" value="UniProtKB-KW"/>
</dbReference>
<evidence type="ECO:0000256" key="3">
    <source>
        <dbReference type="ARBA" id="ARBA00022679"/>
    </source>
</evidence>
<proteinExistence type="inferred from homology"/>
<dbReference type="PROSITE" id="PS50044">
    <property type="entry name" value="SIGMA54_3"/>
    <property type="match status" value="1"/>
</dbReference>
<organism evidence="12 13">
    <name type="scientific">Labilithrix luteola</name>
    <dbReference type="NCBI Taxonomy" id="1391654"/>
    <lineage>
        <taxon>Bacteria</taxon>
        <taxon>Pseudomonadati</taxon>
        <taxon>Myxococcota</taxon>
        <taxon>Polyangia</taxon>
        <taxon>Polyangiales</taxon>
        <taxon>Labilitrichaceae</taxon>
        <taxon>Labilithrix</taxon>
    </lineage>
</organism>
<reference evidence="12 13" key="1">
    <citation type="submission" date="2015-08" db="EMBL/GenBank/DDBJ databases">
        <authorList>
            <person name="Babu N.S."/>
            <person name="Beckwith C.J."/>
            <person name="Beseler K.G."/>
            <person name="Brison A."/>
            <person name="Carone J.V."/>
            <person name="Caskin T.P."/>
            <person name="Diamond M."/>
            <person name="Durham M.E."/>
            <person name="Foxe J.M."/>
            <person name="Go M."/>
            <person name="Henderson B.A."/>
            <person name="Jones I.B."/>
            <person name="McGettigan J.A."/>
            <person name="Micheletti S.J."/>
            <person name="Nasrallah M.E."/>
            <person name="Ortiz D."/>
            <person name="Piller C.R."/>
            <person name="Privatt S.R."/>
            <person name="Schneider S.L."/>
            <person name="Sharp S."/>
            <person name="Smith T.C."/>
            <person name="Stanton J.D."/>
            <person name="Ullery H.E."/>
            <person name="Wilson R.J."/>
            <person name="Serrano M.G."/>
            <person name="Buck G."/>
            <person name="Lee V."/>
            <person name="Wang Y."/>
            <person name="Carvalho R."/>
            <person name="Voegtly L."/>
            <person name="Shi R."/>
            <person name="Duckworth R."/>
            <person name="Johnson A."/>
            <person name="Loviza R."/>
            <person name="Walstead R."/>
            <person name="Shah Z."/>
            <person name="Kiflezghi M."/>
            <person name="Wade K."/>
            <person name="Ball S.L."/>
            <person name="Bradley K.W."/>
            <person name="Asai D.J."/>
            <person name="Bowman C.A."/>
            <person name="Russell D.A."/>
            <person name="Pope W.H."/>
            <person name="Jacobs-Sera D."/>
            <person name="Hendrix R.W."/>
            <person name="Hatfull G.F."/>
        </authorList>
    </citation>
    <scope>NUCLEOTIDE SEQUENCE [LARGE SCALE GENOMIC DNA]</scope>
    <source>
        <strain evidence="12 13">DSM 27648</strain>
    </source>
</reference>
<dbReference type="GO" id="GO:0006352">
    <property type="term" value="P:DNA-templated transcription initiation"/>
    <property type="evidence" value="ECO:0007669"/>
    <property type="project" value="InterPro"/>
</dbReference>
<gene>
    <name evidence="12" type="ORF">AKJ09_09252</name>
</gene>
<dbReference type="Gene3D" id="1.10.10.60">
    <property type="entry name" value="Homeodomain-like"/>
    <property type="match status" value="1"/>
</dbReference>
<feature type="compositionally biased region" description="Basic and acidic residues" evidence="9">
    <location>
        <begin position="75"/>
        <end position="100"/>
    </location>
</feature>
<dbReference type="PANTHER" id="PTHR32248">
    <property type="entry name" value="RNA POLYMERASE SIGMA-54 FACTOR"/>
    <property type="match status" value="1"/>
</dbReference>
<dbReference type="PRINTS" id="PR00045">
    <property type="entry name" value="SIGMA54FCT"/>
</dbReference>
<dbReference type="Pfam" id="PF04552">
    <property type="entry name" value="Sigma54_DBD"/>
    <property type="match status" value="1"/>
</dbReference>
<dbReference type="PATRIC" id="fig|1391654.3.peg.9373"/>
<dbReference type="PROSITE" id="PS00718">
    <property type="entry name" value="SIGMA54_2"/>
    <property type="match status" value="1"/>
</dbReference>
<dbReference type="Proteomes" id="UP000064967">
    <property type="component" value="Chromosome"/>
</dbReference>
<keyword evidence="5" id="KW-0805">Transcription regulation</keyword>
<dbReference type="InterPro" id="IPR000394">
    <property type="entry name" value="RNA_pol_sigma_54"/>
</dbReference>
<evidence type="ECO:0000313" key="13">
    <source>
        <dbReference type="Proteomes" id="UP000064967"/>
    </source>
</evidence>
<dbReference type="Gene3D" id="1.10.10.1330">
    <property type="entry name" value="RNA polymerase sigma-54 factor, core-binding domain"/>
    <property type="match status" value="1"/>
</dbReference>
<feature type="region of interest" description="Disordered" evidence="9">
    <location>
        <begin position="48"/>
        <end position="100"/>
    </location>
</feature>
<keyword evidence="13" id="KW-1185">Reference proteome</keyword>
<evidence type="ECO:0000256" key="8">
    <source>
        <dbReference type="ARBA" id="ARBA00023163"/>
    </source>
</evidence>
<evidence type="ECO:0000256" key="2">
    <source>
        <dbReference type="ARBA" id="ARBA00022478"/>
    </source>
</evidence>
<keyword evidence="7" id="KW-0238">DNA-binding</keyword>
<evidence type="ECO:0000256" key="7">
    <source>
        <dbReference type="ARBA" id="ARBA00023125"/>
    </source>
</evidence>
<evidence type="ECO:0000259" key="10">
    <source>
        <dbReference type="Pfam" id="PF04552"/>
    </source>
</evidence>
<keyword evidence="3" id="KW-0808">Transferase</keyword>
<dbReference type="Pfam" id="PF04963">
    <property type="entry name" value="Sigma54_CBD"/>
    <property type="match status" value="1"/>
</dbReference>
<evidence type="ECO:0000256" key="9">
    <source>
        <dbReference type="SAM" id="MobiDB-lite"/>
    </source>
</evidence>
<dbReference type="AlphaFoldDB" id="A0A0K1QA20"/>
<protein>
    <submittedName>
        <fullName evidence="12">RNA polymerase sigma-54 factor RpoN</fullName>
    </submittedName>
</protein>
<dbReference type="InterPro" id="IPR007046">
    <property type="entry name" value="RNA_pol_sigma_54_core-bd"/>
</dbReference>
<dbReference type="GO" id="GO:0001216">
    <property type="term" value="F:DNA-binding transcription activator activity"/>
    <property type="evidence" value="ECO:0007669"/>
    <property type="project" value="InterPro"/>
</dbReference>
<dbReference type="NCBIfam" id="TIGR02395">
    <property type="entry name" value="rpoN_sigma"/>
    <property type="match status" value="1"/>
</dbReference>
<dbReference type="Pfam" id="PF00309">
    <property type="entry name" value="Sigma54_AID"/>
    <property type="match status" value="1"/>
</dbReference>
<evidence type="ECO:0000256" key="1">
    <source>
        <dbReference type="ARBA" id="ARBA00008798"/>
    </source>
</evidence>
<name>A0A0K1QA20_9BACT</name>
<dbReference type="InterPro" id="IPR038709">
    <property type="entry name" value="RpoN_core-bd_sf"/>
</dbReference>
<keyword evidence="2" id="KW-0240">DNA-directed RNA polymerase</keyword>
<evidence type="ECO:0000259" key="11">
    <source>
        <dbReference type="Pfam" id="PF04963"/>
    </source>
</evidence>
<dbReference type="PROSITE" id="PS00717">
    <property type="entry name" value="SIGMA54_1"/>
    <property type="match status" value="1"/>
</dbReference>
<sequence length="507" mass="58173">MEIKQQLKLSQQLVMTPQLQQAIRLLQLSRLELIEEIRKECDANPVLADEEFEPRPRSNTDSSGAEVIGTAPEQGEARIDRLDERRRAETGSAEKTDTKQVNEIDWEQFLENRTLQQPLPASRGGFEELPPIEQNLTKAASLVDHLRWQLQMSDFTESEKRFAELILGNLDDNGFLDLKGVERPDGTRTPDLTIEELAEEAGLDPEDAPEVLRMMQEWDPVGVCSRDLRECLLVQAEVFGSLDLDVTIIDKHLHNLEKHNYQAIARDLKVPVEEVYESVKEIQKLESRPARNFSETDEKQIAITPDVYVVKDSEKWVVTDNDRGVQRLYINEALTKQLLKDPSAKEFIGEKLRNAQWLIRAIEQRRKTIIRVTECIVEKQREFFERGVAHLKPMILRDVAEAVGMHESTISRVTTNKYVHTPQGLFELKYFFNSSIRRVAEEDIASESVKQAIKKIIEGEDKQNPLSDQAIVEILAKQDGIQIARRTVAKYREMLGILASSKRKKLF</sequence>
<dbReference type="STRING" id="1391654.AKJ09_09252"/>
<dbReference type="GO" id="GO:0000428">
    <property type="term" value="C:DNA-directed RNA polymerase complex"/>
    <property type="evidence" value="ECO:0007669"/>
    <property type="project" value="UniProtKB-KW"/>
</dbReference>
<dbReference type="PIRSF" id="PIRSF000774">
    <property type="entry name" value="RpoN"/>
    <property type="match status" value="1"/>
</dbReference>
<accession>A0A0K1QA20</accession>
<feature type="domain" description="RNA polymerase sigma factor 54 DNA-binding" evidence="10">
    <location>
        <begin position="346"/>
        <end position="505"/>
    </location>
</feature>
<evidence type="ECO:0000256" key="4">
    <source>
        <dbReference type="ARBA" id="ARBA00022695"/>
    </source>
</evidence>
<evidence type="ECO:0000313" key="12">
    <source>
        <dbReference type="EMBL" id="AKV02589.1"/>
    </source>
</evidence>
<dbReference type="InterPro" id="IPR007634">
    <property type="entry name" value="RNA_pol_sigma_54_DNA-bd"/>
</dbReference>
<comment type="similarity">
    <text evidence="1">Belongs to the sigma-54 factor family.</text>
</comment>
<dbReference type="EMBL" id="CP012333">
    <property type="protein sequence ID" value="AKV02589.1"/>
    <property type="molecule type" value="Genomic_DNA"/>
</dbReference>
<dbReference type="GO" id="GO:0003677">
    <property type="term" value="F:DNA binding"/>
    <property type="evidence" value="ECO:0007669"/>
    <property type="project" value="UniProtKB-KW"/>
</dbReference>
<feature type="domain" description="RNA polymerase sigma factor 54 core-binding" evidence="11">
    <location>
        <begin position="132"/>
        <end position="332"/>
    </location>
</feature>
<dbReference type="GO" id="GO:0016779">
    <property type="term" value="F:nucleotidyltransferase activity"/>
    <property type="evidence" value="ECO:0007669"/>
    <property type="project" value="UniProtKB-KW"/>
</dbReference>
<keyword evidence="6" id="KW-0731">Sigma factor</keyword>
<dbReference type="PANTHER" id="PTHR32248:SF4">
    <property type="entry name" value="RNA POLYMERASE SIGMA-54 FACTOR"/>
    <property type="match status" value="1"/>
</dbReference>
<dbReference type="OrthoDB" id="9814402at2"/>